<dbReference type="Gene3D" id="3.20.20.80">
    <property type="entry name" value="Glycosidases"/>
    <property type="match status" value="1"/>
</dbReference>
<dbReference type="InterPro" id="IPR013784">
    <property type="entry name" value="Carb-bd-like_fold"/>
</dbReference>
<gene>
    <name evidence="8" type="primary">amyA</name>
    <name evidence="8" type="ORF">KTA_02350</name>
</gene>
<dbReference type="Gene3D" id="2.60.40.10">
    <property type="entry name" value="Immunoglobulins"/>
    <property type="match status" value="2"/>
</dbReference>
<dbReference type="Gene3D" id="2.60.40.1180">
    <property type="entry name" value="Golgi alpha-mannosidase II"/>
    <property type="match status" value="1"/>
</dbReference>
<dbReference type="GO" id="GO:0005975">
    <property type="term" value="P:carbohydrate metabolic process"/>
    <property type="evidence" value="ECO:0007669"/>
    <property type="project" value="InterPro"/>
</dbReference>
<dbReference type="Pfam" id="PF00128">
    <property type="entry name" value="Alpha-amylase"/>
    <property type="match status" value="1"/>
</dbReference>
<dbReference type="InterPro" id="IPR013780">
    <property type="entry name" value="Glyco_hydro_b"/>
</dbReference>
<evidence type="ECO:0000256" key="2">
    <source>
        <dbReference type="ARBA" id="ARBA00008061"/>
    </source>
</evidence>
<dbReference type="Pfam" id="PF00686">
    <property type="entry name" value="CBM_20"/>
    <property type="match status" value="1"/>
</dbReference>
<organism evidence="8">
    <name type="scientific">Thermogemmatispora argillosa</name>
    <dbReference type="NCBI Taxonomy" id="2045280"/>
    <lineage>
        <taxon>Bacteria</taxon>
        <taxon>Bacillati</taxon>
        <taxon>Chloroflexota</taxon>
        <taxon>Ktedonobacteria</taxon>
        <taxon>Thermogemmatisporales</taxon>
        <taxon>Thermogemmatisporaceae</taxon>
        <taxon>Thermogemmatispora</taxon>
    </lineage>
</organism>
<dbReference type="InterPro" id="IPR013783">
    <property type="entry name" value="Ig-like_fold"/>
</dbReference>
<dbReference type="InterPro" id="IPR006048">
    <property type="entry name" value="A-amylase/branching_C"/>
</dbReference>
<dbReference type="InterPro" id="IPR014756">
    <property type="entry name" value="Ig_E-set"/>
</dbReference>
<keyword evidence="3" id="KW-0479">Metal-binding</keyword>
<evidence type="ECO:0000256" key="3">
    <source>
        <dbReference type="ARBA" id="ARBA00022723"/>
    </source>
</evidence>
<evidence type="ECO:0000256" key="6">
    <source>
        <dbReference type="RuleBase" id="RU003615"/>
    </source>
</evidence>
<sequence length="731" mass="79449">MKSVSRQHARCSYLLLVLALIFSLAVSGGLFPRLIPTIVHAQSTPNVAANTADFKPAVIYQVVLDRFFDGNPSNNDPSGDTGLYDSTKTNWKLYWGGDLAGLTQKIPYLAGMGITAIWISPPVENVHLPVYETGSSAPEAGYHGYWARDFYRLDPHLGTWSDFDTLVTTAHNYGIKVIVDFAPNHSNPNDTGEYGSLYQNGTFEAAYNNDPNGWFHHNGGIADYNNLYQDEYDNLADLADLAQENSSVDSYLKGAMAQFLAHGVDGVRVDAVKHMPAPDGGWLRTLSDSVEAQGPHYMVGEWYLSSISDPTYQYALKFANRSGISLLNFPLTTALRDVYASGNAASEVDSVLSQEESGFLWLNDQAIFVDNHDMPRFLTLNSSYDRLHEALAAVLTLPGIPVIYYGTEQYLHNDTNGGGDPYNRPMMSSFSTTTTAYSEIKALATLRQSNPALAYGTYQQRWINSDVFIYERQFFNNVVLVAINKGSASYSISGLYTALPNGSYSDYLGTLLHGGTTITVSNGAVSSFTLGANQVSVWQYTAPESSTPEIGSVGPNLSRPGDQVMIDGQGFGSTVGSVKFGTTTATVKSWGPHSITVITPNVAGGLYGVQVCTSTGCSNVYQTRVSSTAQVAVTFTVNNAPSTNYGDNVYLTGQFDELGNWGTSPTTAIGPLNDPNYPNWFVMVSVPACWNIQFKFIIIRANGSVQWENGNNHSYTAPCSGTGAVTVNWQY</sequence>
<dbReference type="InterPro" id="IPR006047">
    <property type="entry name" value="GH13_cat_dom"/>
</dbReference>
<dbReference type="GO" id="GO:0004556">
    <property type="term" value="F:alpha-amylase activity"/>
    <property type="evidence" value="ECO:0007669"/>
    <property type="project" value="InterPro"/>
</dbReference>
<feature type="domain" description="CBM20" evidence="7">
    <location>
        <begin position="625"/>
        <end position="731"/>
    </location>
</feature>
<reference evidence="8" key="1">
    <citation type="submission" date="2018-12" db="EMBL/GenBank/DDBJ databases">
        <title>Novel natural products biosynthetic potential of the class Ktedonobacteria.</title>
        <authorList>
            <person name="Zheng Y."/>
            <person name="Saitou A."/>
            <person name="Wang C.M."/>
            <person name="Toyoda A."/>
            <person name="Minakuchi Y."/>
            <person name="Sekiguchi Y."/>
            <person name="Ueda K."/>
            <person name="Takano H."/>
            <person name="Sakai Y."/>
            <person name="Yokota A."/>
            <person name="Yabe S."/>
        </authorList>
    </citation>
    <scope>NUCLEOTIDE SEQUENCE</scope>
    <source>
        <strain evidence="8">A3-2</strain>
    </source>
</reference>
<dbReference type="CDD" id="cd11320">
    <property type="entry name" value="AmyAc_AmyMalt_CGTase_like"/>
    <property type="match status" value="1"/>
</dbReference>
<comment type="similarity">
    <text evidence="2 6">Belongs to the glycosyl hydrolase 13 family.</text>
</comment>
<keyword evidence="5" id="KW-0106">Calcium</keyword>
<evidence type="ECO:0000256" key="1">
    <source>
        <dbReference type="ARBA" id="ARBA00001913"/>
    </source>
</evidence>
<dbReference type="InterPro" id="IPR002044">
    <property type="entry name" value="CBM20"/>
</dbReference>
<dbReference type="SUPFAM" id="SSF49452">
    <property type="entry name" value="Starch-binding domain-like"/>
    <property type="match status" value="1"/>
</dbReference>
<dbReference type="GO" id="GO:0046872">
    <property type="term" value="F:metal ion binding"/>
    <property type="evidence" value="ECO:0007669"/>
    <property type="project" value="UniProtKB-KW"/>
</dbReference>
<dbReference type="InterPro" id="IPR002909">
    <property type="entry name" value="IPT_dom"/>
</dbReference>
<dbReference type="InterPro" id="IPR006046">
    <property type="entry name" value="Alpha_amylase"/>
</dbReference>
<dbReference type="CDD" id="cd00604">
    <property type="entry name" value="IPT_CGTD"/>
    <property type="match status" value="1"/>
</dbReference>
<evidence type="ECO:0000259" key="7">
    <source>
        <dbReference type="PROSITE" id="PS51166"/>
    </source>
</evidence>
<dbReference type="InterPro" id="IPR017853">
    <property type="entry name" value="GH"/>
</dbReference>
<name>A0A455SWT0_9CHLR</name>
<dbReference type="SUPFAM" id="SSF51011">
    <property type="entry name" value="Glycosyl hydrolase domain"/>
    <property type="match status" value="1"/>
</dbReference>
<dbReference type="GO" id="GO:2001070">
    <property type="term" value="F:starch binding"/>
    <property type="evidence" value="ECO:0007669"/>
    <property type="project" value="InterPro"/>
</dbReference>
<dbReference type="SMART" id="SM01065">
    <property type="entry name" value="CBM_2"/>
    <property type="match status" value="1"/>
</dbReference>
<dbReference type="Pfam" id="PF02806">
    <property type="entry name" value="Alpha-amylase_C"/>
    <property type="match status" value="1"/>
</dbReference>
<evidence type="ECO:0000256" key="5">
    <source>
        <dbReference type="ARBA" id="ARBA00022837"/>
    </source>
</evidence>
<dbReference type="PRINTS" id="PR00110">
    <property type="entry name" value="ALPHAAMYLASE"/>
</dbReference>
<comment type="cofactor">
    <cofactor evidence="1">
        <name>Ca(2+)</name>
        <dbReference type="ChEBI" id="CHEBI:29108"/>
    </cofactor>
</comment>
<dbReference type="SMART" id="SM00632">
    <property type="entry name" value="Aamy_C"/>
    <property type="match status" value="1"/>
</dbReference>
<keyword evidence="4" id="KW-0732">Signal</keyword>
<dbReference type="PANTHER" id="PTHR10357">
    <property type="entry name" value="ALPHA-AMYLASE FAMILY MEMBER"/>
    <property type="match status" value="1"/>
</dbReference>
<evidence type="ECO:0000313" key="8">
    <source>
        <dbReference type="EMBL" id="BBH92036.1"/>
    </source>
</evidence>
<dbReference type="Pfam" id="PF01833">
    <property type="entry name" value="TIG"/>
    <property type="match status" value="1"/>
</dbReference>
<dbReference type="AlphaFoldDB" id="A0A455SWT0"/>
<dbReference type="SUPFAM" id="SSF51445">
    <property type="entry name" value="(Trans)glycosidases"/>
    <property type="match status" value="1"/>
</dbReference>
<dbReference type="EMBL" id="AP019377">
    <property type="protein sequence ID" value="BBH92036.1"/>
    <property type="molecule type" value="Genomic_DNA"/>
</dbReference>
<dbReference type="PROSITE" id="PS51166">
    <property type="entry name" value="CBM20"/>
    <property type="match status" value="1"/>
</dbReference>
<evidence type="ECO:0000256" key="4">
    <source>
        <dbReference type="ARBA" id="ARBA00022729"/>
    </source>
</evidence>
<dbReference type="SUPFAM" id="SSF81296">
    <property type="entry name" value="E set domains"/>
    <property type="match status" value="1"/>
</dbReference>
<keyword evidence="8" id="KW-0808">Transferase</keyword>
<protein>
    <submittedName>
        <fullName evidence="8">Putative cyclomaltodextrin glucanotransferase</fullName>
    </submittedName>
</protein>
<accession>A0A455SWT0</accession>
<dbReference type="SMART" id="SM00642">
    <property type="entry name" value="Aamy"/>
    <property type="match status" value="1"/>
</dbReference>
<dbReference type="InterPro" id="IPR031319">
    <property type="entry name" value="A-amylase_C"/>
</dbReference>
<proteinExistence type="inferred from homology"/>
<dbReference type="PANTHER" id="PTHR10357:SF215">
    <property type="entry name" value="ALPHA-AMYLASE 1"/>
    <property type="match status" value="1"/>
</dbReference>
<dbReference type="GO" id="GO:0016740">
    <property type="term" value="F:transferase activity"/>
    <property type="evidence" value="ECO:0007669"/>
    <property type="project" value="UniProtKB-KW"/>
</dbReference>